<dbReference type="EMBL" id="CP000934">
    <property type="protein sequence ID" value="ACE86129.1"/>
    <property type="molecule type" value="Genomic_DNA"/>
</dbReference>
<comment type="pathway">
    <text evidence="3 11">Carbohydrate metabolism; pentose and glucuronate interconversion.</text>
</comment>
<evidence type="ECO:0000256" key="4">
    <source>
        <dbReference type="ARBA" id="ARBA00007389"/>
    </source>
</evidence>
<dbReference type="InterPro" id="IPR036237">
    <property type="entry name" value="Xyl_isomerase-like_sf"/>
</dbReference>
<organism evidence="13 14">
    <name type="scientific">Cellvibrio japonicus (strain Ueda107)</name>
    <name type="common">Pseudomonas fluorescens subsp. cellulosa</name>
    <dbReference type="NCBI Taxonomy" id="498211"/>
    <lineage>
        <taxon>Bacteria</taxon>
        <taxon>Pseudomonadati</taxon>
        <taxon>Pseudomonadota</taxon>
        <taxon>Gammaproteobacteria</taxon>
        <taxon>Cellvibrionales</taxon>
        <taxon>Cellvibrionaceae</taxon>
        <taxon>Cellvibrio</taxon>
    </lineage>
</organism>
<evidence type="ECO:0000256" key="9">
    <source>
        <dbReference type="ARBA" id="ARBA00023239"/>
    </source>
</evidence>
<dbReference type="NCBIfam" id="TIGR00695">
    <property type="entry name" value="uxuA"/>
    <property type="match status" value="1"/>
</dbReference>
<dbReference type="GO" id="GO:0030145">
    <property type="term" value="F:manganese ion binding"/>
    <property type="evidence" value="ECO:0007669"/>
    <property type="project" value="TreeGrafter"/>
</dbReference>
<evidence type="ECO:0000313" key="14">
    <source>
        <dbReference type="Proteomes" id="UP000001036"/>
    </source>
</evidence>
<keyword evidence="14" id="KW-1185">Reference proteome</keyword>
<evidence type="ECO:0000256" key="10">
    <source>
        <dbReference type="ARBA" id="ARBA00033474"/>
    </source>
</evidence>
<evidence type="ECO:0000256" key="3">
    <source>
        <dbReference type="ARBA" id="ARBA00004892"/>
    </source>
</evidence>
<accession>B3PBP5</accession>
<dbReference type="GO" id="GO:0008927">
    <property type="term" value="F:mannonate dehydratase activity"/>
    <property type="evidence" value="ECO:0007669"/>
    <property type="project" value="UniProtKB-UniRule"/>
</dbReference>
<dbReference type="KEGG" id="cja:CJA_1109"/>
<dbReference type="eggNOG" id="COG1312">
    <property type="taxonomic scope" value="Bacteria"/>
</dbReference>
<dbReference type="AlphaFoldDB" id="B3PBP5"/>
<dbReference type="Pfam" id="PF03786">
    <property type="entry name" value="UxuA"/>
    <property type="match status" value="1"/>
</dbReference>
<dbReference type="EC" id="4.2.1.8" evidence="5 11"/>
<dbReference type="Gene3D" id="3.20.20.150">
    <property type="entry name" value="Divalent-metal-dependent TIM barrel enzymes"/>
    <property type="match status" value="2"/>
</dbReference>
<protein>
    <recommendedName>
        <fullName evidence="6 11">Mannonate dehydratase</fullName>
        <ecNumber evidence="5 11">4.2.1.8</ecNumber>
    </recommendedName>
    <alternativeName>
        <fullName evidence="10 11">D-mannonate hydro-lyase</fullName>
    </alternativeName>
</protein>
<evidence type="ECO:0000256" key="5">
    <source>
        <dbReference type="ARBA" id="ARBA00012927"/>
    </source>
</evidence>
<evidence type="ECO:0000256" key="11">
    <source>
        <dbReference type="HAMAP-Rule" id="MF_00106"/>
    </source>
</evidence>
<comment type="similarity">
    <text evidence="4 11">Belongs to the mannonate dehydratase family.</text>
</comment>
<reference evidence="13 14" key="1">
    <citation type="journal article" date="2008" name="J. Bacteriol.">
        <title>Insights into plant cell wall degradation from the genome sequence of the soil bacterium Cellvibrio japonicus.</title>
        <authorList>
            <person name="Deboy R.T."/>
            <person name="Mongodin E.F."/>
            <person name="Fouts D.E."/>
            <person name="Tailford L.E."/>
            <person name="Khouri H."/>
            <person name="Emerson J.B."/>
            <person name="Mohamoud Y."/>
            <person name="Watkins K."/>
            <person name="Henrissat B."/>
            <person name="Gilbert H.J."/>
            <person name="Nelson K.E."/>
        </authorList>
    </citation>
    <scope>NUCLEOTIDE SEQUENCE [LARGE SCALE GENOMIC DNA]</scope>
    <source>
        <strain evidence="13 14">Ueda107</strain>
    </source>
</reference>
<dbReference type="SUPFAM" id="SSF51658">
    <property type="entry name" value="Xylose isomerase-like"/>
    <property type="match status" value="1"/>
</dbReference>
<comment type="catalytic activity">
    <reaction evidence="1 11">
        <text>D-mannonate = 2-dehydro-3-deoxy-D-gluconate + H2O</text>
        <dbReference type="Rhea" id="RHEA:20097"/>
        <dbReference type="ChEBI" id="CHEBI:15377"/>
        <dbReference type="ChEBI" id="CHEBI:17767"/>
        <dbReference type="ChEBI" id="CHEBI:57990"/>
        <dbReference type="EC" id="4.2.1.8"/>
    </reaction>
</comment>
<evidence type="ECO:0000313" key="13">
    <source>
        <dbReference type="EMBL" id="ACE86129.1"/>
    </source>
</evidence>
<sequence>MKETWRWFGPNDSVSLQHIAQAGASGIVTSLHHIPTGAAWPLADIQARKKMIEDHGLEWAVVESVPLHNDIKTRTGNYHSYIENYKTSLRNLAAAGVYDVCYNFMPVVDWTRTNLSYTLPNKSQALRFEMSDFAAYDAYILQRPGAEADYQPEVLAKAKARLDAMGDEEKQLLEKNIIAGLPGGEGSYNREGIRAAIDQFIRLGNEGMRANLFAFLREIIPVAEEVGIRMAIHPDDPPFSLFGLPRVVSTADDARALLQAAPSPANGLTLCAGSYGARCDNDLVAMAREFGDRIYFVHLRNIKREDDGSFYESDHLDGDNDMVGLVEALLDEEDRRRQQGATTAYRHAPRPRPPDGRRNRQTGYQPRLFLCRPHEGAGGIARCYSRTDQPAPPQGIIIMVLNHRP</sequence>
<evidence type="ECO:0000256" key="12">
    <source>
        <dbReference type="SAM" id="MobiDB-lite"/>
    </source>
</evidence>
<proteinExistence type="inferred from homology"/>
<keyword evidence="7 11" id="KW-0408">Iron</keyword>
<feature type="region of interest" description="Disordered" evidence="12">
    <location>
        <begin position="335"/>
        <end position="367"/>
    </location>
</feature>
<evidence type="ECO:0000256" key="7">
    <source>
        <dbReference type="ARBA" id="ARBA00023004"/>
    </source>
</evidence>
<dbReference type="PANTHER" id="PTHR30387">
    <property type="entry name" value="MANNONATE DEHYDRATASE"/>
    <property type="match status" value="1"/>
</dbReference>
<dbReference type="PANTHER" id="PTHR30387:SF2">
    <property type="entry name" value="MANNONATE DEHYDRATASE"/>
    <property type="match status" value="1"/>
</dbReference>
<gene>
    <name evidence="11 13" type="primary">uxuA</name>
    <name evidence="13" type="ordered locus">CJA_1109</name>
</gene>
<dbReference type="InterPro" id="IPR004628">
    <property type="entry name" value="Man_deHydtase"/>
</dbReference>
<keyword evidence="8 11" id="KW-0464">Manganese</keyword>
<dbReference type="HAMAP" id="MF_00106">
    <property type="entry name" value="UxuA"/>
    <property type="match status" value="1"/>
</dbReference>
<evidence type="ECO:0000256" key="8">
    <source>
        <dbReference type="ARBA" id="ARBA00023211"/>
    </source>
</evidence>
<dbReference type="HOGENOM" id="CLU_058621_2_0_6"/>
<comment type="cofactor">
    <cofactor evidence="11">
        <name>Fe(2+)</name>
        <dbReference type="ChEBI" id="CHEBI:29033"/>
    </cofactor>
    <cofactor evidence="11">
        <name>Mn(2+)</name>
        <dbReference type="ChEBI" id="CHEBI:29035"/>
    </cofactor>
</comment>
<dbReference type="GO" id="GO:0008198">
    <property type="term" value="F:ferrous iron binding"/>
    <property type="evidence" value="ECO:0007669"/>
    <property type="project" value="TreeGrafter"/>
</dbReference>
<dbReference type="Proteomes" id="UP000001036">
    <property type="component" value="Chromosome"/>
</dbReference>
<dbReference type="GO" id="GO:0042840">
    <property type="term" value="P:D-glucuronate catabolic process"/>
    <property type="evidence" value="ECO:0007669"/>
    <property type="project" value="TreeGrafter"/>
</dbReference>
<dbReference type="PIRSF" id="PIRSF016049">
    <property type="entry name" value="Man_dehyd"/>
    <property type="match status" value="1"/>
</dbReference>
<comment type="function">
    <text evidence="2 11">Catalyzes the dehydration of D-mannonate.</text>
</comment>
<evidence type="ECO:0000256" key="2">
    <source>
        <dbReference type="ARBA" id="ARBA00002713"/>
    </source>
</evidence>
<dbReference type="UniPathway" id="UPA00246"/>
<evidence type="ECO:0000256" key="6">
    <source>
        <dbReference type="ARBA" id="ARBA00016339"/>
    </source>
</evidence>
<name>B3PBP5_CELJU</name>
<dbReference type="STRING" id="498211.CJA_1109"/>
<evidence type="ECO:0000256" key="1">
    <source>
        <dbReference type="ARBA" id="ARBA00001794"/>
    </source>
</evidence>
<keyword evidence="9 11" id="KW-0456">Lyase</keyword>
<dbReference type="NCBIfam" id="NF003027">
    <property type="entry name" value="PRK03906.1"/>
    <property type="match status" value="1"/>
</dbReference>